<name>A0ABU0CP56_9BACI</name>
<sequence>MANKFPKTTLIIVVLGIFLLLAGCQDKQELQSFELDGEIYEFPDFVFAQIPNAPHAYAFATEARDVLKYFPCYCGCHVESINHRSNLDCFFDEEQSTDEMIVYDDHGAG</sequence>
<evidence type="ECO:0000313" key="2">
    <source>
        <dbReference type="Proteomes" id="UP001232445"/>
    </source>
</evidence>
<reference evidence="1 2" key="1">
    <citation type="submission" date="2023-07" db="EMBL/GenBank/DDBJ databases">
        <title>Genomic Encyclopedia of Type Strains, Phase IV (KMG-IV): sequencing the most valuable type-strain genomes for metagenomic binning, comparative biology and taxonomic classification.</title>
        <authorList>
            <person name="Goeker M."/>
        </authorList>
    </citation>
    <scope>NUCLEOTIDE SEQUENCE [LARGE SCALE GENOMIC DNA]</scope>
    <source>
        <strain evidence="1 2">DSM 17740</strain>
    </source>
</reference>
<gene>
    <name evidence="1" type="ORF">J2S00_000439</name>
</gene>
<dbReference type="PROSITE" id="PS51257">
    <property type="entry name" value="PROKAR_LIPOPROTEIN"/>
    <property type="match status" value="1"/>
</dbReference>
<dbReference type="InterPro" id="IPR025673">
    <property type="entry name" value="PCYCGC"/>
</dbReference>
<keyword evidence="2" id="KW-1185">Reference proteome</keyword>
<evidence type="ECO:0008006" key="3">
    <source>
        <dbReference type="Google" id="ProtNLM"/>
    </source>
</evidence>
<dbReference type="Pfam" id="PF13798">
    <property type="entry name" value="PCYCGC"/>
    <property type="match status" value="1"/>
</dbReference>
<protein>
    <recommendedName>
        <fullName evidence="3">Lipoprotein</fullName>
    </recommendedName>
</protein>
<accession>A0ABU0CP56</accession>
<comment type="caution">
    <text evidence="1">The sequence shown here is derived from an EMBL/GenBank/DDBJ whole genome shotgun (WGS) entry which is preliminary data.</text>
</comment>
<organism evidence="1 2">
    <name type="scientific">Caldalkalibacillus uzonensis</name>
    <dbReference type="NCBI Taxonomy" id="353224"/>
    <lineage>
        <taxon>Bacteria</taxon>
        <taxon>Bacillati</taxon>
        <taxon>Bacillota</taxon>
        <taxon>Bacilli</taxon>
        <taxon>Bacillales</taxon>
        <taxon>Bacillaceae</taxon>
        <taxon>Caldalkalibacillus</taxon>
    </lineage>
</organism>
<dbReference type="Proteomes" id="UP001232445">
    <property type="component" value="Unassembled WGS sequence"/>
</dbReference>
<evidence type="ECO:0000313" key="1">
    <source>
        <dbReference type="EMBL" id="MDQ0337669.1"/>
    </source>
</evidence>
<dbReference type="EMBL" id="JAUSUQ010000001">
    <property type="protein sequence ID" value="MDQ0337669.1"/>
    <property type="molecule type" value="Genomic_DNA"/>
</dbReference>
<proteinExistence type="predicted"/>